<dbReference type="PANTHER" id="PTHR23324:SF83">
    <property type="entry name" value="SEC14-LIKE PROTEIN 2"/>
    <property type="match status" value="1"/>
</dbReference>
<dbReference type="AlphaFoldDB" id="A0A226EZX3"/>
<dbReference type="SUPFAM" id="SSF46938">
    <property type="entry name" value="CRAL/TRIO N-terminal domain"/>
    <property type="match status" value="1"/>
</dbReference>
<organism evidence="2 3">
    <name type="scientific">Folsomia candida</name>
    <name type="common">Springtail</name>
    <dbReference type="NCBI Taxonomy" id="158441"/>
    <lineage>
        <taxon>Eukaryota</taxon>
        <taxon>Metazoa</taxon>
        <taxon>Ecdysozoa</taxon>
        <taxon>Arthropoda</taxon>
        <taxon>Hexapoda</taxon>
        <taxon>Collembola</taxon>
        <taxon>Entomobryomorpha</taxon>
        <taxon>Isotomoidea</taxon>
        <taxon>Isotomidae</taxon>
        <taxon>Proisotominae</taxon>
        <taxon>Folsomia</taxon>
    </lineage>
</organism>
<evidence type="ECO:0000259" key="1">
    <source>
        <dbReference type="PROSITE" id="PS50191"/>
    </source>
</evidence>
<dbReference type="Pfam" id="PF00650">
    <property type="entry name" value="CRAL_TRIO"/>
    <property type="match status" value="1"/>
</dbReference>
<dbReference type="Gene3D" id="3.40.525.10">
    <property type="entry name" value="CRAL-TRIO lipid binding domain"/>
    <property type="match status" value="1"/>
</dbReference>
<dbReference type="InterPro" id="IPR036273">
    <property type="entry name" value="CRAL/TRIO_N_dom_sf"/>
</dbReference>
<dbReference type="SMART" id="SM00516">
    <property type="entry name" value="SEC14"/>
    <property type="match status" value="1"/>
</dbReference>
<gene>
    <name evidence="2" type="ORF">Fcan01_02956</name>
</gene>
<dbReference type="Proteomes" id="UP000198287">
    <property type="component" value="Unassembled WGS sequence"/>
</dbReference>
<protein>
    <submittedName>
        <fullName evidence="2">Phosphatidylinositol/phosphatidylcholine transfer protein SFH2</fullName>
    </submittedName>
</protein>
<dbReference type="PANTHER" id="PTHR23324">
    <property type="entry name" value="SEC14 RELATED PROTEIN"/>
    <property type="match status" value="1"/>
</dbReference>
<feature type="domain" description="CRAL-TRIO" evidence="1">
    <location>
        <begin position="100"/>
        <end position="285"/>
    </location>
</feature>
<dbReference type="InterPro" id="IPR036865">
    <property type="entry name" value="CRAL-TRIO_dom_sf"/>
</dbReference>
<proteinExistence type="predicted"/>
<sequence length="285" mass="33229">MERGIYKRILHCGLVIASLVIVSAIPVEEELRISPKELAALQQYKQIILPRLKHDYMKTDLYLIRFLRAANLNLKDAEQRMIDNLKFREENNLEGILSEDWSDIENDYPYSTDTVDKEGRPIVSFSLGDWDLRKGIVQGKRDRVIRYLDKAFEDVALQIREKQARGENVTQARPNTNLQIKAIFLINLANFNLAQQGCFQCLPTIYQYFLHQVHFPNLSDKIILVNTPGLFETVLQLLQPIMAPETRVALRVFGPDKDKWRNYLYSLVDKNQLYTEFGGTRRHPY</sequence>
<evidence type="ECO:0000313" key="2">
    <source>
        <dbReference type="EMBL" id="OXA62748.1"/>
    </source>
</evidence>
<dbReference type="OMA" id="NLAQQGC"/>
<name>A0A226EZX3_FOLCA</name>
<accession>A0A226EZX3</accession>
<keyword evidence="3" id="KW-1185">Reference proteome</keyword>
<dbReference type="GO" id="GO:0005737">
    <property type="term" value="C:cytoplasm"/>
    <property type="evidence" value="ECO:0007669"/>
    <property type="project" value="TreeGrafter"/>
</dbReference>
<dbReference type="InterPro" id="IPR051064">
    <property type="entry name" value="SEC14/CRAL-TRIO_domain"/>
</dbReference>
<dbReference type="InterPro" id="IPR001251">
    <property type="entry name" value="CRAL-TRIO_dom"/>
</dbReference>
<dbReference type="PROSITE" id="PS50191">
    <property type="entry name" value="CRAL_TRIO"/>
    <property type="match status" value="1"/>
</dbReference>
<dbReference type="EMBL" id="LNIX01000001">
    <property type="protein sequence ID" value="OXA62748.1"/>
    <property type="molecule type" value="Genomic_DNA"/>
</dbReference>
<comment type="caution">
    <text evidence="2">The sequence shown here is derived from an EMBL/GenBank/DDBJ whole genome shotgun (WGS) entry which is preliminary data.</text>
</comment>
<reference evidence="2 3" key="1">
    <citation type="submission" date="2015-12" db="EMBL/GenBank/DDBJ databases">
        <title>The genome of Folsomia candida.</title>
        <authorList>
            <person name="Faddeeva A."/>
            <person name="Derks M.F."/>
            <person name="Anvar Y."/>
            <person name="Smit S."/>
            <person name="Van Straalen N."/>
            <person name="Roelofs D."/>
        </authorList>
    </citation>
    <scope>NUCLEOTIDE SEQUENCE [LARGE SCALE GENOMIC DNA]</scope>
    <source>
        <strain evidence="2 3">VU population</strain>
        <tissue evidence="2">Whole body</tissue>
    </source>
</reference>
<dbReference type="CDD" id="cd00170">
    <property type="entry name" value="SEC14"/>
    <property type="match status" value="1"/>
</dbReference>
<evidence type="ECO:0000313" key="3">
    <source>
        <dbReference type="Proteomes" id="UP000198287"/>
    </source>
</evidence>
<dbReference type="SUPFAM" id="SSF52087">
    <property type="entry name" value="CRAL/TRIO domain"/>
    <property type="match status" value="1"/>
</dbReference>
<dbReference type="OrthoDB" id="1434354at2759"/>